<dbReference type="CDD" id="cd00077">
    <property type="entry name" value="HDc"/>
    <property type="match status" value="1"/>
</dbReference>
<reference evidence="4" key="4">
    <citation type="submission" date="2020-10" db="EMBL/GenBank/DDBJ databases">
        <authorList>
            <person name="Bassil N.M."/>
            <person name="Lloyd J.R."/>
        </authorList>
    </citation>
    <scope>NUCLEOTIDE SEQUENCE</scope>
    <source>
        <strain evidence="4">NB2006</strain>
    </source>
</reference>
<dbReference type="EMBL" id="LQXD01000027">
    <property type="protein sequence ID" value="OIJ22778.1"/>
    <property type="molecule type" value="Genomic_DNA"/>
</dbReference>
<dbReference type="AlphaFoldDB" id="A0A1S2MDF1"/>
<gene>
    <name evidence="4" type="ORF">AWH56_010845</name>
    <name evidence="3" type="ORF">AWH56_04445</name>
</gene>
<evidence type="ECO:0000259" key="2">
    <source>
        <dbReference type="PROSITE" id="PS51832"/>
    </source>
</evidence>
<name>A0A1S2MDF1_9BACI</name>
<dbReference type="Gene3D" id="1.10.3210.10">
    <property type="entry name" value="Hypothetical protein af1432"/>
    <property type="match status" value="1"/>
</dbReference>
<feature type="domain" description="HD-GYP" evidence="2">
    <location>
        <begin position="113"/>
        <end position="309"/>
    </location>
</feature>
<reference evidence="4 5" key="3">
    <citation type="journal article" date="2019" name="Int. J. Syst. Evol. Microbiol.">
        <title>Anaerobacillus isosaccharinicus sp. nov., an alkaliphilic bacterium which degrades isosaccharinic acid.</title>
        <authorList>
            <person name="Bassil N.M."/>
            <person name="Lloyd J.R."/>
        </authorList>
    </citation>
    <scope>NUCLEOTIDE SEQUENCE [LARGE SCALE GENOMIC DNA]</scope>
    <source>
        <strain evidence="4 5">NB2006</strain>
    </source>
</reference>
<feature type="domain" description="HD" evidence="1">
    <location>
        <begin position="135"/>
        <end position="258"/>
    </location>
</feature>
<proteinExistence type="predicted"/>
<dbReference type="EMBL" id="CP063356">
    <property type="protein sequence ID" value="QOY38012.1"/>
    <property type="molecule type" value="Genomic_DNA"/>
</dbReference>
<dbReference type="InterPro" id="IPR006674">
    <property type="entry name" value="HD_domain"/>
</dbReference>
<protein>
    <submittedName>
        <fullName evidence="4">HD-GYP domain-containing protein</fullName>
    </submittedName>
</protein>
<reference evidence="4 5" key="2">
    <citation type="journal article" date="2017" name="Genome Announc.">
        <title>Draft Genome Sequences of Four Alkaliphilic Bacteria Belonging to the Anaerobacillus Genus.</title>
        <authorList>
            <person name="Bassil N.M."/>
            <person name="Lloyd J.R."/>
        </authorList>
    </citation>
    <scope>NUCLEOTIDE SEQUENCE [LARGE SCALE GENOMIC DNA]</scope>
    <source>
        <strain evidence="4 5">NB2006</strain>
    </source>
</reference>
<keyword evidence="5" id="KW-1185">Reference proteome</keyword>
<dbReference type="Pfam" id="PF13487">
    <property type="entry name" value="HD_5"/>
    <property type="match status" value="1"/>
</dbReference>
<dbReference type="InterPro" id="IPR037522">
    <property type="entry name" value="HD_GYP_dom"/>
</dbReference>
<sequence>MRLVTTKSLKENDTLSKPVFHDNGNILIQAGIPLSQRIINRLIKLGIAFVYIHDDITKDIEVKNAITDETRVEAINTIKKEFAEIENHHIIGESLNTIHLSKNFAKVVQKILTDIKKSNDVISILSDVYCYDSYIFTHSLNVTIYTIGLGMELKFNEKQLFEIGLGAILHDVGKLMVPKEILEKNGRLTNEEFEIIKNHSRAGFDLLRNAPNISLITAHCAFQHHERLNGSGYPQGISGDQIHLYAKILAVADVFDAVTSNRVYRKAMLPHEGLEILYAGADTLFDKQIVEMFSRTVAIYPTGLTVYLSDGRKGVVSRQNKFLSMRPFIRIIEHAGARVEPYEVDLLKDRHVTIIECEARLGVY</sequence>
<accession>A0A1S2MDF1</accession>
<evidence type="ECO:0000313" key="3">
    <source>
        <dbReference type="EMBL" id="OIJ22778.1"/>
    </source>
</evidence>
<dbReference type="PROSITE" id="PS51831">
    <property type="entry name" value="HD"/>
    <property type="match status" value="1"/>
</dbReference>
<dbReference type="KEGG" id="aia:AWH56_010845"/>
<dbReference type="OrthoDB" id="9759601at2"/>
<evidence type="ECO:0000259" key="1">
    <source>
        <dbReference type="PROSITE" id="PS51831"/>
    </source>
</evidence>
<organism evidence="3 5">
    <name type="scientific">Anaerobacillus isosaccharinicus</name>
    <dbReference type="NCBI Taxonomy" id="1532552"/>
    <lineage>
        <taxon>Bacteria</taxon>
        <taxon>Bacillati</taxon>
        <taxon>Bacillota</taxon>
        <taxon>Bacilli</taxon>
        <taxon>Bacillales</taxon>
        <taxon>Bacillaceae</taxon>
        <taxon>Anaerobacillus</taxon>
    </lineage>
</organism>
<dbReference type="PANTHER" id="PTHR43155">
    <property type="entry name" value="CYCLIC DI-GMP PHOSPHODIESTERASE PA4108-RELATED"/>
    <property type="match status" value="1"/>
</dbReference>
<dbReference type="SUPFAM" id="SSF109604">
    <property type="entry name" value="HD-domain/PDEase-like"/>
    <property type="match status" value="1"/>
</dbReference>
<dbReference type="PANTHER" id="PTHR43155:SF2">
    <property type="entry name" value="CYCLIC DI-GMP PHOSPHODIESTERASE PA4108"/>
    <property type="match status" value="1"/>
</dbReference>
<dbReference type="Proteomes" id="UP000180175">
    <property type="component" value="Chromosome"/>
</dbReference>
<reference evidence="3 5" key="1">
    <citation type="submission" date="2016-10" db="EMBL/GenBank/DDBJ databases">
        <title>Draft genome sequences of four alkaliphilic bacteria belonging to the Anaerobacillus genus.</title>
        <authorList>
            <person name="Bassil N.M."/>
            <person name="Lloyd J.R."/>
        </authorList>
    </citation>
    <scope>NUCLEOTIDE SEQUENCE [LARGE SCALE GENOMIC DNA]</scope>
    <source>
        <strain evidence="3 5">NB2006</strain>
    </source>
</reference>
<dbReference type="PROSITE" id="PS51832">
    <property type="entry name" value="HD_GYP"/>
    <property type="match status" value="1"/>
</dbReference>
<evidence type="ECO:0000313" key="5">
    <source>
        <dbReference type="Proteomes" id="UP000180175"/>
    </source>
</evidence>
<dbReference type="InterPro" id="IPR003607">
    <property type="entry name" value="HD/PDEase_dom"/>
</dbReference>
<dbReference type="SMART" id="SM00471">
    <property type="entry name" value="HDc"/>
    <property type="match status" value="1"/>
</dbReference>
<dbReference type="RefSeq" id="WP_071315976.1">
    <property type="nucleotide sequence ID" value="NZ_CP063356.2"/>
</dbReference>
<evidence type="ECO:0000313" key="4">
    <source>
        <dbReference type="EMBL" id="QOY38012.1"/>
    </source>
</evidence>